<dbReference type="PANTHER" id="PTHR44942:SF4">
    <property type="entry name" value="METHYLTRANSFERASE TYPE 11 DOMAIN-CONTAINING PROTEIN"/>
    <property type="match status" value="1"/>
</dbReference>
<organism evidence="5 6">
    <name type="scientific">Tetradesmus obliquus</name>
    <name type="common">Green alga</name>
    <name type="synonym">Acutodesmus obliquus</name>
    <dbReference type="NCBI Taxonomy" id="3088"/>
    <lineage>
        <taxon>Eukaryota</taxon>
        <taxon>Viridiplantae</taxon>
        <taxon>Chlorophyta</taxon>
        <taxon>core chlorophytes</taxon>
        <taxon>Chlorophyceae</taxon>
        <taxon>CS clade</taxon>
        <taxon>Sphaeropleales</taxon>
        <taxon>Scenedesmaceae</taxon>
        <taxon>Tetradesmus</taxon>
    </lineage>
</organism>
<gene>
    <name evidence="5" type="ORF">BQ4739_LOCUS17661</name>
</gene>
<comment type="similarity">
    <text evidence="1">Belongs to the methyltransferase superfamily.</text>
</comment>
<feature type="domain" description="Methyltransferase type 11" evidence="4">
    <location>
        <begin position="53"/>
        <end position="141"/>
    </location>
</feature>
<keyword evidence="2" id="KW-0489">Methyltransferase</keyword>
<dbReference type="InterPro" id="IPR013216">
    <property type="entry name" value="Methyltransf_11"/>
</dbReference>
<dbReference type="EMBL" id="FNXT01001281">
    <property type="protein sequence ID" value="SZX77303.1"/>
    <property type="molecule type" value="Genomic_DNA"/>
</dbReference>
<dbReference type="STRING" id="3088.A0A383WJ69"/>
<sequence>MASPASANPEPYSSKICCKATAERYSQFRPQYPQQVYDIILQHLGPEQRELAVDVATGSGQAAVQLAAFFKQVIATDGNEEQLRHAKPAANVTYKFSDAHSIQLQNGCADLITAASALHWFEHDRFYRETRRVLKPHGVLAAWAIPLGCATLEVPSAPGAAAACNAALLHIHEGILGPCWDERKRWADKMYKGIEPSSEHFSSVQLMQLDFPVELTAEALVGYASSWSAYSIYRKQHPDRPDPLVEYRQQLLAALEAEGAPAGATIVAHIPLCMVLAQHPKPLHSSGS</sequence>
<dbReference type="InterPro" id="IPR051052">
    <property type="entry name" value="Diverse_substrate_MTase"/>
</dbReference>
<dbReference type="PANTHER" id="PTHR44942">
    <property type="entry name" value="METHYLTRANSF_11 DOMAIN-CONTAINING PROTEIN"/>
    <property type="match status" value="1"/>
</dbReference>
<evidence type="ECO:0000313" key="6">
    <source>
        <dbReference type="Proteomes" id="UP000256970"/>
    </source>
</evidence>
<dbReference type="Proteomes" id="UP000256970">
    <property type="component" value="Unassembled WGS sequence"/>
</dbReference>
<reference evidence="5 6" key="1">
    <citation type="submission" date="2016-10" db="EMBL/GenBank/DDBJ databases">
        <authorList>
            <person name="Cai Z."/>
        </authorList>
    </citation>
    <scope>NUCLEOTIDE SEQUENCE [LARGE SCALE GENOMIC DNA]</scope>
</reference>
<dbReference type="CDD" id="cd02440">
    <property type="entry name" value="AdoMet_MTases"/>
    <property type="match status" value="1"/>
</dbReference>
<evidence type="ECO:0000256" key="1">
    <source>
        <dbReference type="ARBA" id="ARBA00008361"/>
    </source>
</evidence>
<evidence type="ECO:0000313" key="5">
    <source>
        <dbReference type="EMBL" id="SZX77303.1"/>
    </source>
</evidence>
<accession>A0A383WJ69</accession>
<protein>
    <recommendedName>
        <fullName evidence="4">Methyltransferase type 11 domain-containing protein</fullName>
    </recommendedName>
</protein>
<name>A0A383WJ69_TETOB</name>
<dbReference type="AlphaFoldDB" id="A0A383WJ69"/>
<keyword evidence="6" id="KW-1185">Reference proteome</keyword>
<dbReference type="GO" id="GO:0008757">
    <property type="term" value="F:S-adenosylmethionine-dependent methyltransferase activity"/>
    <property type="evidence" value="ECO:0007669"/>
    <property type="project" value="InterPro"/>
</dbReference>
<dbReference type="SUPFAM" id="SSF53335">
    <property type="entry name" value="S-adenosyl-L-methionine-dependent methyltransferases"/>
    <property type="match status" value="1"/>
</dbReference>
<evidence type="ECO:0000256" key="3">
    <source>
        <dbReference type="ARBA" id="ARBA00022679"/>
    </source>
</evidence>
<evidence type="ECO:0000256" key="2">
    <source>
        <dbReference type="ARBA" id="ARBA00022603"/>
    </source>
</evidence>
<dbReference type="InterPro" id="IPR029063">
    <property type="entry name" value="SAM-dependent_MTases_sf"/>
</dbReference>
<dbReference type="Pfam" id="PF08241">
    <property type="entry name" value="Methyltransf_11"/>
    <property type="match status" value="1"/>
</dbReference>
<keyword evidence="3" id="KW-0808">Transferase</keyword>
<dbReference type="GO" id="GO:0032259">
    <property type="term" value="P:methylation"/>
    <property type="evidence" value="ECO:0007669"/>
    <property type="project" value="UniProtKB-KW"/>
</dbReference>
<evidence type="ECO:0000259" key="4">
    <source>
        <dbReference type="Pfam" id="PF08241"/>
    </source>
</evidence>
<dbReference type="Gene3D" id="3.40.50.150">
    <property type="entry name" value="Vaccinia Virus protein VP39"/>
    <property type="match status" value="1"/>
</dbReference>
<proteinExistence type="inferred from homology"/>